<organism evidence="1 2">
    <name type="scientific">Pseudomonas kermanshahensis</name>
    <dbReference type="NCBI Taxonomy" id="2745482"/>
    <lineage>
        <taxon>Bacteria</taxon>
        <taxon>Pseudomonadati</taxon>
        <taxon>Pseudomonadota</taxon>
        <taxon>Gammaproteobacteria</taxon>
        <taxon>Pseudomonadales</taxon>
        <taxon>Pseudomonadaceae</taxon>
        <taxon>Pseudomonas</taxon>
    </lineage>
</organism>
<sequence>MSDRKQVHYTYVASENLRLLEQEFAAGIDAQLPDWESTQAPVVTRAGAVNVTFFIYRRAHVMMSHGLADKNYLTRRDPQRGFEINKYRTVCVPGDWLKRKLLTTRGVELSANQIKVVGWPRIDTLLAAQRKYLSERTLAEKLGKLSPFRKIKVLWAPTHNAESKAGVISSYPGILHYEDRLRTLFDYDVSLHPNLRESKKPTFEKLIEADVVIADRGTLVYEAWALGKPVIFPSWLIGEGNLYDDLGSAESHIFHERLGLHANSFDEMVDMIRQVTCPDARTLQFMESYLPRRTLGSSYKLIAEAVDEVWESGNLRIAKKVLAPSRGTPPLVAV</sequence>
<dbReference type="RefSeq" id="WP_186679446.1">
    <property type="nucleotide sequence ID" value="NZ_JBBHLD010000016.1"/>
</dbReference>
<comment type="caution">
    <text evidence="1">The sequence shown here is derived from an EMBL/GenBank/DDBJ whole genome shotgun (WGS) entry which is preliminary data.</text>
</comment>
<evidence type="ECO:0000313" key="1">
    <source>
        <dbReference type="EMBL" id="MEJ5906540.1"/>
    </source>
</evidence>
<reference evidence="1 2" key="1">
    <citation type="submission" date="2024-02" db="EMBL/GenBank/DDBJ databases">
        <title>Identification of pathogenicity and growth-promoting functions of Pseudomonas putida variants.</title>
        <authorList>
            <person name="Sun J."/>
        </authorList>
    </citation>
    <scope>NUCLEOTIDE SEQUENCE [LARGE SCALE GENOMIC DNA]</scope>
    <source>
        <strain evidence="1 2">A04</strain>
    </source>
</reference>
<keyword evidence="2" id="KW-1185">Reference proteome</keyword>
<dbReference type="SUPFAM" id="SSF53756">
    <property type="entry name" value="UDP-Glycosyltransferase/glycogen phosphorylase"/>
    <property type="match status" value="1"/>
</dbReference>
<dbReference type="EMBL" id="JBBHLD010000016">
    <property type="protein sequence ID" value="MEJ5906540.1"/>
    <property type="molecule type" value="Genomic_DNA"/>
</dbReference>
<name>A0ABU8R9K2_9PSED</name>
<protein>
    <submittedName>
        <fullName evidence="1">Uncharacterized protein</fullName>
    </submittedName>
</protein>
<accession>A0ABU8R9K2</accession>
<evidence type="ECO:0000313" key="2">
    <source>
        <dbReference type="Proteomes" id="UP001377692"/>
    </source>
</evidence>
<gene>
    <name evidence="1" type="ORF">V7V80_17795</name>
</gene>
<proteinExistence type="predicted"/>
<dbReference type="Proteomes" id="UP001377692">
    <property type="component" value="Unassembled WGS sequence"/>
</dbReference>